<gene>
    <name evidence="1" type="ORF">Srubr_26380</name>
</gene>
<evidence type="ECO:0000313" key="1">
    <source>
        <dbReference type="EMBL" id="GHI52792.1"/>
    </source>
</evidence>
<dbReference type="EMBL" id="BNEA01000010">
    <property type="protein sequence ID" value="GHI52792.1"/>
    <property type="molecule type" value="Genomic_DNA"/>
</dbReference>
<comment type="caution">
    <text evidence="1">The sequence shown here is derived from an EMBL/GenBank/DDBJ whole genome shotgun (WGS) entry which is preliminary data.</text>
</comment>
<sequence length="144" mass="16100">MPKNHARKKALAELKAELGIKHADAIALLDHPDADERETLYEYLETYVDINTYKEAVDYLRQEQNDPANQIMCTTCGWTNNMVCPECAKGCGCSVGCTGWRHGEYTDPDENDDYDEDGDCYDCGADGDPYAECTCYDDEDSEAA</sequence>
<protein>
    <submittedName>
        <fullName evidence="1">Uncharacterized protein</fullName>
    </submittedName>
</protein>
<organism evidence="1 2">
    <name type="scientific">Streptomyces rubradiris</name>
    <name type="common">Streptomyces achromogenes subsp. rubradiris</name>
    <dbReference type="NCBI Taxonomy" id="285531"/>
    <lineage>
        <taxon>Bacteria</taxon>
        <taxon>Bacillati</taxon>
        <taxon>Actinomycetota</taxon>
        <taxon>Actinomycetes</taxon>
        <taxon>Kitasatosporales</taxon>
        <taxon>Streptomycetaceae</taxon>
        <taxon>Streptomyces</taxon>
    </lineage>
</organism>
<dbReference type="RefSeq" id="WP_189998274.1">
    <property type="nucleotide sequence ID" value="NZ_BNCB01000020.1"/>
</dbReference>
<name>A0ABQ3RAB1_STRRR</name>
<dbReference type="Proteomes" id="UP000646738">
    <property type="component" value="Unassembled WGS sequence"/>
</dbReference>
<keyword evidence="2" id="KW-1185">Reference proteome</keyword>
<accession>A0ABQ3RAB1</accession>
<reference evidence="2" key="1">
    <citation type="submission" date="2023-07" db="EMBL/GenBank/DDBJ databases">
        <title>Whole genome shotgun sequence of Streptomyces achromogenes subsp. rubradiris NBRC 14000.</title>
        <authorList>
            <person name="Komaki H."/>
            <person name="Tamura T."/>
        </authorList>
    </citation>
    <scope>NUCLEOTIDE SEQUENCE [LARGE SCALE GENOMIC DNA]</scope>
    <source>
        <strain evidence="2">NBRC 14000</strain>
    </source>
</reference>
<evidence type="ECO:0000313" key="2">
    <source>
        <dbReference type="Proteomes" id="UP000646738"/>
    </source>
</evidence>
<proteinExistence type="predicted"/>